<accession>A0ABP7XQJ5</accession>
<evidence type="ECO:0000313" key="3">
    <source>
        <dbReference type="Proteomes" id="UP001501495"/>
    </source>
</evidence>
<keyword evidence="3" id="KW-1185">Reference proteome</keyword>
<feature type="region of interest" description="Disordered" evidence="1">
    <location>
        <begin position="1"/>
        <end position="25"/>
    </location>
</feature>
<organism evidence="2 3">
    <name type="scientific">Nocardioides fonticola</name>
    <dbReference type="NCBI Taxonomy" id="450363"/>
    <lineage>
        <taxon>Bacteria</taxon>
        <taxon>Bacillati</taxon>
        <taxon>Actinomycetota</taxon>
        <taxon>Actinomycetes</taxon>
        <taxon>Propionibacteriales</taxon>
        <taxon>Nocardioidaceae</taxon>
        <taxon>Nocardioides</taxon>
    </lineage>
</organism>
<proteinExistence type="predicted"/>
<sequence length="64" mass="7118">MITEGSSVHCERLDSPPPATDRISHGLRPAFRRAGEDRRVYDGRCRAAPVDRGGVSIRDTLLDR</sequence>
<evidence type="ECO:0000256" key="1">
    <source>
        <dbReference type="SAM" id="MobiDB-lite"/>
    </source>
</evidence>
<dbReference type="EMBL" id="BAAAZH010000024">
    <property type="protein sequence ID" value="GAA4123903.1"/>
    <property type="molecule type" value="Genomic_DNA"/>
</dbReference>
<protein>
    <submittedName>
        <fullName evidence="2">Uncharacterized protein</fullName>
    </submittedName>
</protein>
<comment type="caution">
    <text evidence="2">The sequence shown here is derived from an EMBL/GenBank/DDBJ whole genome shotgun (WGS) entry which is preliminary data.</text>
</comment>
<reference evidence="3" key="1">
    <citation type="journal article" date="2019" name="Int. J. Syst. Evol. Microbiol.">
        <title>The Global Catalogue of Microorganisms (GCM) 10K type strain sequencing project: providing services to taxonomists for standard genome sequencing and annotation.</title>
        <authorList>
            <consortium name="The Broad Institute Genomics Platform"/>
            <consortium name="The Broad Institute Genome Sequencing Center for Infectious Disease"/>
            <person name="Wu L."/>
            <person name="Ma J."/>
        </authorList>
    </citation>
    <scope>NUCLEOTIDE SEQUENCE [LARGE SCALE GENOMIC DNA]</scope>
    <source>
        <strain evidence="3">JCM 16703</strain>
    </source>
</reference>
<evidence type="ECO:0000313" key="2">
    <source>
        <dbReference type="EMBL" id="GAA4123903.1"/>
    </source>
</evidence>
<gene>
    <name evidence="2" type="ORF">GCM10022215_31010</name>
</gene>
<name>A0ABP7XQJ5_9ACTN</name>
<dbReference type="Proteomes" id="UP001501495">
    <property type="component" value="Unassembled WGS sequence"/>
</dbReference>